<dbReference type="InterPro" id="IPR042252">
    <property type="entry name" value="MtfA_N"/>
</dbReference>
<name>A0A1I4YI54_9FLAO</name>
<dbReference type="SUPFAM" id="SSF55486">
    <property type="entry name" value="Metalloproteases ('zincins'), catalytic domain"/>
    <property type="match status" value="1"/>
</dbReference>
<keyword evidence="1" id="KW-0812">Transmembrane</keyword>
<dbReference type="GO" id="GO:0004177">
    <property type="term" value="F:aminopeptidase activity"/>
    <property type="evidence" value="ECO:0007669"/>
    <property type="project" value="TreeGrafter"/>
</dbReference>
<evidence type="ECO:0000313" key="3">
    <source>
        <dbReference type="Proteomes" id="UP000198705"/>
    </source>
</evidence>
<dbReference type="PANTHER" id="PTHR30164">
    <property type="entry name" value="MTFA PEPTIDASE"/>
    <property type="match status" value="1"/>
</dbReference>
<dbReference type="InterPro" id="IPR010384">
    <property type="entry name" value="MtfA_fam"/>
</dbReference>
<dbReference type="AlphaFoldDB" id="A0A1I4YI54"/>
<evidence type="ECO:0000313" key="2">
    <source>
        <dbReference type="EMBL" id="SFN37685.1"/>
    </source>
</evidence>
<evidence type="ECO:0000256" key="1">
    <source>
        <dbReference type="SAM" id="Phobius"/>
    </source>
</evidence>
<keyword evidence="3" id="KW-1185">Reference proteome</keyword>
<sequence length="280" mass="32934">MFKPDEIPLFYVIMAIFLTVVLSSFVIYALINMIDTGYVLIKRKPLYRYLIPPYKKLSSSQQQLLESQFRFYQRLSKREKRVFHHRLVCFIKSKQFVGRDNLGITDEMIVMTSATAIMLTFGFRDYSLKMIKRIIIYPSAFYSETNETHHKGEYNPRLQALVLSWEHFVEGYSVSNDNLNLGIHEFAHAIHFNSLRNRDVSSTIFADTFKELSAFLSEETQLRQKLLASGYLRDYAYTNAFEFVAVVIETFIETPAEFRSQFPKVYAKTKQMLNFHFEGY</sequence>
<feature type="transmembrane region" description="Helical" evidence="1">
    <location>
        <begin position="9"/>
        <end position="31"/>
    </location>
</feature>
<dbReference type="PANTHER" id="PTHR30164:SF2">
    <property type="entry name" value="PROTEIN MTFA"/>
    <property type="match status" value="1"/>
</dbReference>
<dbReference type="STRING" id="649333.SAMN04487989_10121"/>
<dbReference type="RefSeq" id="WP_092205630.1">
    <property type="nucleotide sequence ID" value="NZ_FOVN01000001.1"/>
</dbReference>
<dbReference type="GO" id="GO:0005829">
    <property type="term" value="C:cytosol"/>
    <property type="evidence" value="ECO:0007669"/>
    <property type="project" value="TreeGrafter"/>
</dbReference>
<evidence type="ECO:0008006" key="4">
    <source>
        <dbReference type="Google" id="ProtNLM"/>
    </source>
</evidence>
<dbReference type="Gene3D" id="1.10.472.150">
    <property type="entry name" value="Glucose-regulated metallo-peptidase M90, N-terminal domain"/>
    <property type="match status" value="1"/>
</dbReference>
<keyword evidence="1" id="KW-1133">Transmembrane helix</keyword>
<proteinExistence type="predicted"/>
<reference evidence="3" key="1">
    <citation type="submission" date="2016-10" db="EMBL/GenBank/DDBJ databases">
        <authorList>
            <person name="Varghese N."/>
            <person name="Submissions S."/>
        </authorList>
    </citation>
    <scope>NUCLEOTIDE SEQUENCE [LARGE SCALE GENOMIC DNA]</scope>
    <source>
        <strain evidence="3">DSM 23925</strain>
    </source>
</reference>
<dbReference type="OrthoDB" id="9786424at2"/>
<keyword evidence="1" id="KW-0472">Membrane</keyword>
<organism evidence="2 3">
    <name type="scientific">Bizionia echini</name>
    <dbReference type="NCBI Taxonomy" id="649333"/>
    <lineage>
        <taxon>Bacteria</taxon>
        <taxon>Pseudomonadati</taxon>
        <taxon>Bacteroidota</taxon>
        <taxon>Flavobacteriia</taxon>
        <taxon>Flavobacteriales</taxon>
        <taxon>Flavobacteriaceae</taxon>
        <taxon>Bizionia</taxon>
    </lineage>
</organism>
<gene>
    <name evidence="2" type="ORF">SAMN04487989_10121</name>
</gene>
<dbReference type="Proteomes" id="UP000198705">
    <property type="component" value="Unassembled WGS sequence"/>
</dbReference>
<feature type="transmembrane region" description="Helical" evidence="1">
    <location>
        <begin position="108"/>
        <end position="126"/>
    </location>
</feature>
<protein>
    <recommendedName>
        <fullName evidence="4">Zinc-dependent peptidase</fullName>
    </recommendedName>
</protein>
<dbReference type="CDD" id="cd20170">
    <property type="entry name" value="Peptidase_M90-like"/>
    <property type="match status" value="1"/>
</dbReference>
<accession>A0A1I4YI54</accession>
<dbReference type="Pfam" id="PF06167">
    <property type="entry name" value="Peptidase_M90"/>
    <property type="match status" value="1"/>
</dbReference>
<dbReference type="EMBL" id="FOVN01000001">
    <property type="protein sequence ID" value="SFN37685.1"/>
    <property type="molecule type" value="Genomic_DNA"/>
</dbReference>